<keyword evidence="8" id="KW-1185">Reference proteome</keyword>
<dbReference type="NCBIfam" id="TIGR00138">
    <property type="entry name" value="rsmG_gidB"/>
    <property type="match status" value="1"/>
</dbReference>
<dbReference type="EC" id="2.1.1.-" evidence="6"/>
<sequence length="208" mass="24202">MKLITKYFPEIDDLQRSRFEALEPLYREWNTKINLVSRKDIDHLYERHVLHSLAIARVIAFKSMTTIMDVGTGGGFPGIPLAIMFPKVEFHLVDSIGKKINAVQHIAEALQLDNVTPHHNRAEKVNVEVDFVVSRAVAPAKKIYNWTQSKISPNSFNKFKNGWFLLKGGDLTEELQELKRKRYKIFELSNFFEEEFFETKKILYFPKG</sequence>
<keyword evidence="2 6" id="KW-0698">rRNA processing</keyword>
<dbReference type="PANTHER" id="PTHR31760">
    <property type="entry name" value="S-ADENOSYL-L-METHIONINE-DEPENDENT METHYLTRANSFERASES SUPERFAMILY PROTEIN"/>
    <property type="match status" value="1"/>
</dbReference>
<evidence type="ECO:0000313" key="7">
    <source>
        <dbReference type="EMBL" id="NIK73824.1"/>
    </source>
</evidence>
<evidence type="ECO:0000256" key="6">
    <source>
        <dbReference type="HAMAP-Rule" id="MF_00074"/>
    </source>
</evidence>
<dbReference type="HAMAP" id="MF_00074">
    <property type="entry name" value="16SrRNA_methyltr_G"/>
    <property type="match status" value="1"/>
</dbReference>
<dbReference type="PANTHER" id="PTHR31760:SF0">
    <property type="entry name" value="S-ADENOSYL-L-METHIONINE-DEPENDENT METHYLTRANSFERASES SUPERFAMILY PROTEIN"/>
    <property type="match status" value="1"/>
</dbReference>
<evidence type="ECO:0000256" key="2">
    <source>
        <dbReference type="ARBA" id="ARBA00022552"/>
    </source>
</evidence>
<comment type="subcellular location">
    <subcellularLocation>
        <location evidence="6">Cytoplasm</location>
    </subcellularLocation>
</comment>
<dbReference type="InterPro" id="IPR003682">
    <property type="entry name" value="rRNA_ssu_MeTfrase_G"/>
</dbReference>
<dbReference type="Pfam" id="PF02527">
    <property type="entry name" value="GidB"/>
    <property type="match status" value="1"/>
</dbReference>
<keyword evidence="4 6" id="KW-0808">Transferase</keyword>
<accession>A0A846MQG3</accession>
<dbReference type="Gene3D" id="3.40.50.150">
    <property type="entry name" value="Vaccinia Virus protein VP39"/>
    <property type="match status" value="1"/>
</dbReference>
<organism evidence="7 8">
    <name type="scientific">Thermonema lapsum</name>
    <dbReference type="NCBI Taxonomy" id="28195"/>
    <lineage>
        <taxon>Bacteria</taxon>
        <taxon>Pseudomonadati</taxon>
        <taxon>Bacteroidota</taxon>
        <taxon>Cytophagia</taxon>
        <taxon>Cytophagales</taxon>
        <taxon>Thermonemataceae</taxon>
        <taxon>Thermonema</taxon>
    </lineage>
</organism>
<proteinExistence type="inferred from homology"/>
<feature type="binding site" evidence="6">
    <location>
        <begin position="122"/>
        <end position="123"/>
    </location>
    <ligand>
        <name>S-adenosyl-L-methionine</name>
        <dbReference type="ChEBI" id="CHEBI:59789"/>
    </ligand>
</feature>
<dbReference type="GO" id="GO:0070043">
    <property type="term" value="F:rRNA (guanine-N7-)-methyltransferase activity"/>
    <property type="evidence" value="ECO:0007669"/>
    <property type="project" value="UniProtKB-UniRule"/>
</dbReference>
<comment type="caution">
    <text evidence="7">The sequence shown here is derived from an EMBL/GenBank/DDBJ whole genome shotgun (WGS) entry which is preliminary data.</text>
</comment>
<dbReference type="AlphaFoldDB" id="A0A846MQG3"/>
<name>A0A846MQG3_9BACT</name>
<reference evidence="7 8" key="1">
    <citation type="submission" date="2020-03" db="EMBL/GenBank/DDBJ databases">
        <title>Genomic Encyclopedia of Type Strains, Phase IV (KMG-IV): sequencing the most valuable type-strain genomes for metagenomic binning, comparative biology and taxonomic classification.</title>
        <authorList>
            <person name="Goeker M."/>
        </authorList>
    </citation>
    <scope>NUCLEOTIDE SEQUENCE [LARGE SCALE GENOMIC DNA]</scope>
    <source>
        <strain evidence="7 8">DSM 5718</strain>
    </source>
</reference>
<keyword evidence="5 6" id="KW-0949">S-adenosyl-L-methionine</keyword>
<comment type="similarity">
    <text evidence="6">Belongs to the methyltransferase superfamily. RNA methyltransferase RsmG family.</text>
</comment>
<gene>
    <name evidence="6" type="primary">rsmG</name>
    <name evidence="7" type="ORF">FHS56_001337</name>
</gene>
<dbReference type="EMBL" id="JAASRN010000002">
    <property type="protein sequence ID" value="NIK73824.1"/>
    <property type="molecule type" value="Genomic_DNA"/>
</dbReference>
<evidence type="ECO:0000256" key="1">
    <source>
        <dbReference type="ARBA" id="ARBA00022490"/>
    </source>
</evidence>
<comment type="caution">
    <text evidence="6">Lacks conserved residue(s) required for the propagation of feature annotation.</text>
</comment>
<evidence type="ECO:0000256" key="4">
    <source>
        <dbReference type="ARBA" id="ARBA00022679"/>
    </source>
</evidence>
<evidence type="ECO:0000256" key="3">
    <source>
        <dbReference type="ARBA" id="ARBA00022603"/>
    </source>
</evidence>
<feature type="binding site" evidence="6">
    <location>
        <position position="135"/>
    </location>
    <ligand>
        <name>S-adenosyl-L-methionine</name>
        <dbReference type="ChEBI" id="CHEBI:59789"/>
    </ligand>
</feature>
<feature type="binding site" evidence="6">
    <location>
        <position position="76"/>
    </location>
    <ligand>
        <name>S-adenosyl-L-methionine</name>
        <dbReference type="ChEBI" id="CHEBI:59789"/>
    </ligand>
</feature>
<comment type="function">
    <text evidence="6">Specifically methylates the N7 position of a guanine in 16S rRNA.</text>
</comment>
<dbReference type="Proteomes" id="UP000537126">
    <property type="component" value="Unassembled WGS sequence"/>
</dbReference>
<dbReference type="RefSeq" id="WP_166919088.1">
    <property type="nucleotide sequence ID" value="NZ_JAASRN010000002.1"/>
</dbReference>
<protein>
    <recommendedName>
        <fullName evidence="6">Ribosomal RNA small subunit methyltransferase G</fullName>
        <ecNumber evidence="6">2.1.1.-</ecNumber>
    </recommendedName>
    <alternativeName>
        <fullName evidence="6">16S rRNA 7-methylguanosine methyltransferase</fullName>
        <shortName evidence="6">16S rRNA m7G methyltransferase</shortName>
    </alternativeName>
</protein>
<dbReference type="SUPFAM" id="SSF53335">
    <property type="entry name" value="S-adenosyl-L-methionine-dependent methyltransferases"/>
    <property type="match status" value="1"/>
</dbReference>
<evidence type="ECO:0000313" key="8">
    <source>
        <dbReference type="Proteomes" id="UP000537126"/>
    </source>
</evidence>
<keyword evidence="1 6" id="KW-0963">Cytoplasm</keyword>
<keyword evidence="3 6" id="KW-0489">Methyltransferase</keyword>
<dbReference type="GO" id="GO:0005829">
    <property type="term" value="C:cytosol"/>
    <property type="evidence" value="ECO:0007669"/>
    <property type="project" value="TreeGrafter"/>
</dbReference>
<dbReference type="PIRSF" id="PIRSF003078">
    <property type="entry name" value="GidB"/>
    <property type="match status" value="1"/>
</dbReference>
<dbReference type="InterPro" id="IPR029063">
    <property type="entry name" value="SAM-dependent_MTases_sf"/>
</dbReference>
<evidence type="ECO:0000256" key="5">
    <source>
        <dbReference type="ARBA" id="ARBA00022691"/>
    </source>
</evidence>
<feature type="binding site" evidence="6">
    <location>
        <position position="71"/>
    </location>
    <ligand>
        <name>S-adenosyl-L-methionine</name>
        <dbReference type="ChEBI" id="CHEBI:59789"/>
    </ligand>
</feature>